<feature type="signal peptide" evidence="1">
    <location>
        <begin position="1"/>
        <end position="16"/>
    </location>
</feature>
<feature type="chain" id="PRO_5025348242" evidence="1">
    <location>
        <begin position="17"/>
        <end position="96"/>
    </location>
</feature>
<dbReference type="EMBL" id="GIFC01005281">
    <property type="protein sequence ID" value="MXU87364.1"/>
    <property type="molecule type" value="Transcribed_RNA"/>
</dbReference>
<reference evidence="2" key="1">
    <citation type="submission" date="2019-12" db="EMBL/GenBank/DDBJ databases">
        <title>An insight into the sialome of adult female Ixodes ricinus ticks feeding for 6 days.</title>
        <authorList>
            <person name="Perner J."/>
            <person name="Ribeiro J.M.C."/>
        </authorList>
    </citation>
    <scope>NUCLEOTIDE SEQUENCE</scope>
    <source>
        <strain evidence="2">Semi-engorged</strain>
        <tissue evidence="2">Salivary glands</tissue>
    </source>
</reference>
<proteinExistence type="predicted"/>
<sequence>MAATIVLCAISVPCSTYFLCIGCPVIPLLRSASATSILCCVLAGKNIQSSWKQGPHYGCSDVVGTHEPTRQASRRCLVPPRFRRWIPQPWPQPYMR</sequence>
<keyword evidence="1" id="KW-0732">Signal</keyword>
<evidence type="ECO:0000256" key="1">
    <source>
        <dbReference type="SAM" id="SignalP"/>
    </source>
</evidence>
<protein>
    <submittedName>
        <fullName evidence="2">Putative secreted protein</fullName>
    </submittedName>
</protein>
<accession>A0A6B0UDJ3</accession>
<evidence type="ECO:0000313" key="2">
    <source>
        <dbReference type="EMBL" id="MXU87364.1"/>
    </source>
</evidence>
<name>A0A6B0UDJ3_IXORI</name>
<dbReference type="AlphaFoldDB" id="A0A6B0UDJ3"/>
<organism evidence="2">
    <name type="scientific">Ixodes ricinus</name>
    <name type="common">Common tick</name>
    <name type="synonym">Acarus ricinus</name>
    <dbReference type="NCBI Taxonomy" id="34613"/>
    <lineage>
        <taxon>Eukaryota</taxon>
        <taxon>Metazoa</taxon>
        <taxon>Ecdysozoa</taxon>
        <taxon>Arthropoda</taxon>
        <taxon>Chelicerata</taxon>
        <taxon>Arachnida</taxon>
        <taxon>Acari</taxon>
        <taxon>Parasitiformes</taxon>
        <taxon>Ixodida</taxon>
        <taxon>Ixodoidea</taxon>
        <taxon>Ixodidae</taxon>
        <taxon>Ixodinae</taxon>
        <taxon>Ixodes</taxon>
    </lineage>
</organism>